<evidence type="ECO:0000313" key="2">
    <source>
        <dbReference type="EMBL" id="AUN95413.1"/>
    </source>
</evidence>
<accession>A0A2I6S822</accession>
<dbReference type="SUPFAM" id="SSF46689">
    <property type="entry name" value="Homeodomain-like"/>
    <property type="match status" value="1"/>
</dbReference>
<dbReference type="EMBL" id="CP025682">
    <property type="protein sequence ID" value="AUN95413.1"/>
    <property type="molecule type" value="Genomic_DNA"/>
</dbReference>
<reference evidence="2 3" key="1">
    <citation type="submission" date="2018-01" db="EMBL/GenBank/DDBJ databases">
        <authorList>
            <person name="Fu G.-Y."/>
        </authorList>
    </citation>
    <scope>NUCLEOTIDE SEQUENCE [LARGE SCALE GENOMIC DNA]</scope>
    <source>
        <strain evidence="2 3">SY39</strain>
    </source>
</reference>
<sequence length="99" mass="11081">MTPSIAPELTEDIPTIVAEELAAAQRAGIPSSDQPGYVADRLRFRISGSHQYVRKTRTSPAERRAAILRDFNGRNLAELADEHDLSERRVRQILAEGRK</sequence>
<protein>
    <recommendedName>
        <fullName evidence="1">Mor transcription activator domain-containing protein</fullName>
    </recommendedName>
</protein>
<dbReference type="RefSeq" id="WP_102247462.1">
    <property type="nucleotide sequence ID" value="NZ_CP025682.1"/>
</dbReference>
<name>A0A2I6S822_9RHOO</name>
<dbReference type="KEGG" id="atw:C0099_11030"/>
<evidence type="ECO:0000259" key="1">
    <source>
        <dbReference type="Pfam" id="PF08765"/>
    </source>
</evidence>
<dbReference type="Proteomes" id="UP000242205">
    <property type="component" value="Chromosome"/>
</dbReference>
<keyword evidence="3" id="KW-1185">Reference proteome</keyword>
<dbReference type="InterPro" id="IPR014875">
    <property type="entry name" value="Mor_transcription_activator"/>
</dbReference>
<evidence type="ECO:0000313" key="3">
    <source>
        <dbReference type="Proteomes" id="UP000242205"/>
    </source>
</evidence>
<feature type="domain" description="Mor transcription activator" evidence="1">
    <location>
        <begin position="7"/>
        <end position="99"/>
    </location>
</feature>
<dbReference type="AlphaFoldDB" id="A0A2I6S822"/>
<gene>
    <name evidence="2" type="ORF">C0099_11030</name>
</gene>
<dbReference type="Gene3D" id="1.10.10.60">
    <property type="entry name" value="Homeodomain-like"/>
    <property type="match status" value="1"/>
</dbReference>
<dbReference type="OrthoDB" id="2614246at2"/>
<dbReference type="InterPro" id="IPR009057">
    <property type="entry name" value="Homeodomain-like_sf"/>
</dbReference>
<dbReference type="Pfam" id="PF08765">
    <property type="entry name" value="Mor"/>
    <property type="match status" value="1"/>
</dbReference>
<proteinExistence type="predicted"/>
<organism evidence="2 3">
    <name type="scientific">Pseudazoarcus pumilus</name>
    <dbReference type="NCBI Taxonomy" id="2067960"/>
    <lineage>
        <taxon>Bacteria</taxon>
        <taxon>Pseudomonadati</taxon>
        <taxon>Pseudomonadota</taxon>
        <taxon>Betaproteobacteria</taxon>
        <taxon>Rhodocyclales</taxon>
        <taxon>Zoogloeaceae</taxon>
        <taxon>Pseudazoarcus</taxon>
    </lineage>
</organism>